<name>A0ABD5RTH6_9EURY</name>
<feature type="transmembrane region" description="Helical" evidence="1">
    <location>
        <begin position="314"/>
        <end position="333"/>
    </location>
</feature>
<feature type="transmembrane region" description="Helical" evidence="1">
    <location>
        <begin position="170"/>
        <end position="186"/>
    </location>
</feature>
<evidence type="ECO:0000313" key="3">
    <source>
        <dbReference type="Proteomes" id="UP001596099"/>
    </source>
</evidence>
<organism evidence="2 3">
    <name type="scientific">Halomarina salina</name>
    <dbReference type="NCBI Taxonomy" id="1872699"/>
    <lineage>
        <taxon>Archaea</taxon>
        <taxon>Methanobacteriati</taxon>
        <taxon>Methanobacteriota</taxon>
        <taxon>Stenosarchaea group</taxon>
        <taxon>Halobacteria</taxon>
        <taxon>Halobacteriales</taxon>
        <taxon>Natronomonadaceae</taxon>
        <taxon>Halomarina</taxon>
    </lineage>
</organism>
<reference evidence="2 3" key="1">
    <citation type="journal article" date="2019" name="Int. J. Syst. Evol. Microbiol.">
        <title>The Global Catalogue of Microorganisms (GCM) 10K type strain sequencing project: providing services to taxonomists for standard genome sequencing and annotation.</title>
        <authorList>
            <consortium name="The Broad Institute Genomics Platform"/>
            <consortium name="The Broad Institute Genome Sequencing Center for Infectious Disease"/>
            <person name="Wu L."/>
            <person name="Ma J."/>
        </authorList>
    </citation>
    <scope>NUCLEOTIDE SEQUENCE [LARGE SCALE GENOMIC DNA]</scope>
    <source>
        <strain evidence="2 3">CGMCC 1.12543</strain>
    </source>
</reference>
<dbReference type="AlphaFoldDB" id="A0ABD5RTH6"/>
<dbReference type="RefSeq" id="WP_247421689.1">
    <property type="nucleotide sequence ID" value="NZ_JALLGW010000006.1"/>
</dbReference>
<evidence type="ECO:0008006" key="4">
    <source>
        <dbReference type="Google" id="ProtNLM"/>
    </source>
</evidence>
<proteinExistence type="predicted"/>
<keyword evidence="1" id="KW-1133">Transmembrane helix</keyword>
<keyword evidence="1" id="KW-0812">Transmembrane</keyword>
<feature type="transmembrane region" description="Helical" evidence="1">
    <location>
        <begin position="126"/>
        <end position="149"/>
    </location>
</feature>
<dbReference type="EMBL" id="JBHSQH010000008">
    <property type="protein sequence ID" value="MFC5973880.1"/>
    <property type="molecule type" value="Genomic_DNA"/>
</dbReference>
<feature type="transmembrane region" description="Helical" evidence="1">
    <location>
        <begin position="198"/>
        <end position="219"/>
    </location>
</feature>
<protein>
    <recommendedName>
        <fullName evidence="4">Yip1 domain-containing protein</fullName>
    </recommendedName>
</protein>
<feature type="transmembrane region" description="Helical" evidence="1">
    <location>
        <begin position="403"/>
        <end position="428"/>
    </location>
</feature>
<feature type="transmembrane region" description="Helical" evidence="1">
    <location>
        <begin position="43"/>
        <end position="61"/>
    </location>
</feature>
<evidence type="ECO:0000256" key="1">
    <source>
        <dbReference type="SAM" id="Phobius"/>
    </source>
</evidence>
<comment type="caution">
    <text evidence="2">The sequence shown here is derived from an EMBL/GenBank/DDBJ whole genome shotgun (WGS) entry which is preliminary data.</text>
</comment>
<keyword evidence="3" id="KW-1185">Reference proteome</keyword>
<sequence>MNWRSGHLPLLAVVAVTLVVGPDLVAAHEVGDSRFAAPLPLSSLFAGAGATVALTAGWLAVTERTPTVRERPARSLALPASLVGAVHAVASVGFLLGVVAVCWVGLTGRQVAAENVATLLTWLVWVHGLALVSVLLGTPWRVLAPWLTFYRALERLEGGPLPSLDYPERLGAWPALVGFLALVGVVENLTPGITRSPRLTAVVVAAYAGVMVVGTVVFGRSWVEHADPLGAFYALLGRVAPVTWTRDGSHYRATLRPPWRGCVPPVADLALAAFVVAAVYTVSFDGFVETPEFQSILFATRDALGTGPATSLPLYLLGFALFVASFALAVALADLLGGDGEPRDLTDGLRRFAPTVIPIAAAYEVAHTYPAVVAQTAALIEVSLAPVASVAVPDPLGWLSVPAFWGSQVVLVVLGHVFAVVAAHLAAVERYGSQRAARRGHLPLVVVMVGYTVLSLWIISRPVVA</sequence>
<keyword evidence="1" id="KW-0472">Membrane</keyword>
<gene>
    <name evidence="2" type="ORF">ACFPYI_21360</name>
</gene>
<dbReference type="Proteomes" id="UP001596099">
    <property type="component" value="Unassembled WGS sequence"/>
</dbReference>
<accession>A0ABD5RTH6</accession>
<feature type="transmembrane region" description="Helical" evidence="1">
    <location>
        <begin position="440"/>
        <end position="459"/>
    </location>
</feature>
<evidence type="ECO:0000313" key="2">
    <source>
        <dbReference type="EMBL" id="MFC5973880.1"/>
    </source>
</evidence>
<feature type="transmembrane region" description="Helical" evidence="1">
    <location>
        <begin position="82"/>
        <end position="106"/>
    </location>
</feature>